<dbReference type="InterPro" id="IPR007321">
    <property type="entry name" value="Transposase_28"/>
</dbReference>
<organism evidence="3 4">
    <name type="scientific">Dioscorea zingiberensis</name>
    <dbReference type="NCBI Taxonomy" id="325984"/>
    <lineage>
        <taxon>Eukaryota</taxon>
        <taxon>Viridiplantae</taxon>
        <taxon>Streptophyta</taxon>
        <taxon>Embryophyta</taxon>
        <taxon>Tracheophyta</taxon>
        <taxon>Spermatophyta</taxon>
        <taxon>Magnoliopsida</taxon>
        <taxon>Liliopsida</taxon>
        <taxon>Dioscoreales</taxon>
        <taxon>Dioscoreaceae</taxon>
        <taxon>Dioscorea</taxon>
    </lineage>
</organism>
<sequence>MASDSSASSSSGSSHESHKPAASQPLSIPSLSEPIVSVAIPSGSRDVPVQGLRIHPASRAMGRGYETFISLLGQKDIDDLVEKYEIDLSLFEVRAPCSGERASSPREGEIAIYQDALLGSLRIPLPSFAKAILEEYRLCPSQLTPNSWRLLNGFVISFKNYGVEAGEAALLDKLREVDLVLKGPATQGMELPSKDIPFSGCCFREERFDGYEARTVLH</sequence>
<dbReference type="Pfam" id="PF04195">
    <property type="entry name" value="Transposase_28"/>
    <property type="match status" value="1"/>
</dbReference>
<reference evidence="3" key="2">
    <citation type="journal article" date="2022" name="Hortic Res">
        <title>The genome of Dioscorea zingiberensis sheds light on the biosynthesis, origin and evolution of the medicinally important diosgenin saponins.</title>
        <authorList>
            <person name="Li Y."/>
            <person name="Tan C."/>
            <person name="Li Z."/>
            <person name="Guo J."/>
            <person name="Li S."/>
            <person name="Chen X."/>
            <person name="Wang C."/>
            <person name="Dai X."/>
            <person name="Yang H."/>
            <person name="Song W."/>
            <person name="Hou L."/>
            <person name="Xu J."/>
            <person name="Tong Z."/>
            <person name="Xu A."/>
            <person name="Yuan X."/>
            <person name="Wang W."/>
            <person name="Yang Q."/>
            <person name="Chen L."/>
            <person name="Sun Z."/>
            <person name="Wang K."/>
            <person name="Pan B."/>
            <person name="Chen J."/>
            <person name="Bao Y."/>
            <person name="Liu F."/>
            <person name="Qi X."/>
            <person name="Gang D.R."/>
            <person name="Wen J."/>
            <person name="Li J."/>
        </authorList>
    </citation>
    <scope>NUCLEOTIDE SEQUENCE</scope>
    <source>
        <strain evidence="3">Dzin_1.0</strain>
    </source>
</reference>
<keyword evidence="4" id="KW-1185">Reference proteome</keyword>
<feature type="compositionally biased region" description="Low complexity" evidence="1">
    <location>
        <begin position="1"/>
        <end position="14"/>
    </location>
</feature>
<dbReference type="EMBL" id="JAGGNH010000009">
    <property type="protein sequence ID" value="KAJ0963166.1"/>
    <property type="molecule type" value="Genomic_DNA"/>
</dbReference>
<feature type="domain" description="Transposase (putative) gypsy type" evidence="2">
    <location>
        <begin position="113"/>
        <end position="157"/>
    </location>
</feature>
<evidence type="ECO:0000256" key="1">
    <source>
        <dbReference type="SAM" id="MobiDB-lite"/>
    </source>
</evidence>
<comment type="caution">
    <text evidence="3">The sequence shown here is derived from an EMBL/GenBank/DDBJ whole genome shotgun (WGS) entry which is preliminary data.</text>
</comment>
<evidence type="ECO:0000259" key="2">
    <source>
        <dbReference type="Pfam" id="PF04195"/>
    </source>
</evidence>
<protein>
    <recommendedName>
        <fullName evidence="2">Transposase (putative) gypsy type domain-containing protein</fullName>
    </recommendedName>
</protein>
<feature type="region of interest" description="Disordered" evidence="1">
    <location>
        <begin position="1"/>
        <end position="27"/>
    </location>
</feature>
<name>A0A9D5H4Q0_9LILI</name>
<dbReference type="OrthoDB" id="671678at2759"/>
<evidence type="ECO:0000313" key="4">
    <source>
        <dbReference type="Proteomes" id="UP001085076"/>
    </source>
</evidence>
<gene>
    <name evidence="3" type="ORF">J5N97_028288</name>
</gene>
<dbReference type="Proteomes" id="UP001085076">
    <property type="component" value="Miscellaneous, Linkage group lg09"/>
</dbReference>
<accession>A0A9D5H4Q0</accession>
<reference evidence="3" key="1">
    <citation type="submission" date="2021-03" db="EMBL/GenBank/DDBJ databases">
        <authorList>
            <person name="Li Z."/>
            <person name="Yang C."/>
        </authorList>
    </citation>
    <scope>NUCLEOTIDE SEQUENCE</scope>
    <source>
        <strain evidence="3">Dzin_1.0</strain>
        <tissue evidence="3">Leaf</tissue>
    </source>
</reference>
<evidence type="ECO:0000313" key="3">
    <source>
        <dbReference type="EMBL" id="KAJ0963166.1"/>
    </source>
</evidence>
<dbReference type="AlphaFoldDB" id="A0A9D5H4Q0"/>
<proteinExistence type="predicted"/>